<dbReference type="STRING" id="356660.SAMN05444336_10678"/>
<dbReference type="InterPro" id="IPR002808">
    <property type="entry name" value="AdoCbi_amidolase"/>
</dbReference>
<organism evidence="1 2">
    <name type="scientific">Albimonas donghaensis</name>
    <dbReference type="NCBI Taxonomy" id="356660"/>
    <lineage>
        <taxon>Bacteria</taxon>
        <taxon>Pseudomonadati</taxon>
        <taxon>Pseudomonadota</taxon>
        <taxon>Alphaproteobacteria</taxon>
        <taxon>Rhodobacterales</taxon>
        <taxon>Paracoccaceae</taxon>
        <taxon>Albimonas</taxon>
    </lineage>
</organism>
<reference evidence="1 2" key="1">
    <citation type="submission" date="2016-10" db="EMBL/GenBank/DDBJ databases">
        <authorList>
            <person name="de Groot N.N."/>
        </authorList>
    </citation>
    <scope>NUCLEOTIDE SEQUENCE [LARGE SCALE GENOMIC DNA]</scope>
    <source>
        <strain evidence="1 2">DSM 17890</strain>
    </source>
</reference>
<dbReference type="EMBL" id="FNMZ01000006">
    <property type="protein sequence ID" value="SDX52512.1"/>
    <property type="molecule type" value="Genomic_DNA"/>
</dbReference>
<dbReference type="PANTHER" id="PTHR35336:SF5">
    <property type="entry name" value="ADENOSYLCOBINAMIDE AMIDOHYDROLASE"/>
    <property type="match status" value="1"/>
</dbReference>
<name>A0A1H3CE94_9RHOB</name>
<dbReference type="InterPro" id="IPR052209">
    <property type="entry name" value="CbiZ"/>
</dbReference>
<accession>A0A1H3CE94</accession>
<gene>
    <name evidence="1" type="ORF">SAMN05444336_10678</name>
</gene>
<dbReference type="GO" id="GO:0016787">
    <property type="term" value="F:hydrolase activity"/>
    <property type="evidence" value="ECO:0007669"/>
    <property type="project" value="UniProtKB-KW"/>
</dbReference>
<keyword evidence="1" id="KW-0378">Hydrolase</keyword>
<dbReference type="PANTHER" id="PTHR35336">
    <property type="entry name" value="ADENOSYLCOBINAMIDE AMIDOHYDROLASE"/>
    <property type="match status" value="1"/>
</dbReference>
<evidence type="ECO:0000313" key="1">
    <source>
        <dbReference type="EMBL" id="SDX52512.1"/>
    </source>
</evidence>
<evidence type="ECO:0000313" key="2">
    <source>
        <dbReference type="Proteomes" id="UP000199118"/>
    </source>
</evidence>
<protein>
    <submittedName>
        <fullName evidence="1">Adenosylcobinamide hydrolase</fullName>
    </submittedName>
</protein>
<dbReference type="AlphaFoldDB" id="A0A1H3CE94"/>
<proteinExistence type="predicted"/>
<keyword evidence="2" id="KW-1185">Reference proteome</keyword>
<sequence>MSPPLLTHRLARPWLVAEFPRPLRALSWAPHRPGLVETDLVAWREVRDADLGPDFDAHDWLAGQMAGRGMADAVGLLTSRDVSSFTLAEAETEGIRAACLATVGLGNAERAGDARQPAEAHRPLEKPHIGTINLVAAVSAPLSEAALIEAMSIAAQARTRAVMESGRRLPAAGPATGTGTDCVVVAAPPGDVRHAGLHTPVGEALGRAVHDAVAEGARVWMRAYGGAG</sequence>
<dbReference type="Proteomes" id="UP000199118">
    <property type="component" value="Unassembled WGS sequence"/>
</dbReference>
<dbReference type="Pfam" id="PF01955">
    <property type="entry name" value="CbiZ"/>
    <property type="match status" value="1"/>
</dbReference>